<dbReference type="Pfam" id="PF00668">
    <property type="entry name" value="Condensation"/>
    <property type="match status" value="1"/>
</dbReference>
<dbReference type="EMBL" id="JBHLZP010000056">
    <property type="protein sequence ID" value="MFB9832647.1"/>
    <property type="molecule type" value="Genomic_DNA"/>
</dbReference>
<dbReference type="InterPro" id="IPR042099">
    <property type="entry name" value="ANL_N_sf"/>
</dbReference>
<dbReference type="InterPro" id="IPR036736">
    <property type="entry name" value="ACP-like_sf"/>
</dbReference>
<dbReference type="Gene3D" id="3.30.559.10">
    <property type="entry name" value="Chloramphenicol acetyltransferase-like domain"/>
    <property type="match status" value="1"/>
</dbReference>
<dbReference type="NCBIfam" id="TIGR01733">
    <property type="entry name" value="AA-adenyl-dom"/>
    <property type="match status" value="1"/>
</dbReference>
<evidence type="ECO:0000256" key="5">
    <source>
        <dbReference type="ARBA" id="ARBA00022450"/>
    </source>
</evidence>
<keyword evidence="5" id="KW-0596">Phosphopantetheine</keyword>
<dbReference type="InterPro" id="IPR010071">
    <property type="entry name" value="AA_adenyl_dom"/>
</dbReference>
<dbReference type="PANTHER" id="PTHR45527:SF10">
    <property type="entry name" value="PYOCHELIN SYNTHASE PCHF"/>
    <property type="match status" value="1"/>
</dbReference>
<gene>
    <name evidence="10" type="ORF">ACFFNX_10655</name>
</gene>
<dbReference type="InterPro" id="IPR001242">
    <property type="entry name" value="Condensation_dom"/>
</dbReference>
<evidence type="ECO:0000256" key="3">
    <source>
        <dbReference type="ARBA" id="ARBA00007380"/>
    </source>
</evidence>
<dbReference type="SUPFAM" id="SSF56801">
    <property type="entry name" value="Acetyl-CoA synthetase-like"/>
    <property type="match status" value="1"/>
</dbReference>
<comment type="similarity">
    <text evidence="3">Belongs to the ATP-dependent AMP-binding enzyme family. MbtB subfamily.</text>
</comment>
<dbReference type="InterPro" id="IPR000873">
    <property type="entry name" value="AMP-dep_synth/lig_dom"/>
</dbReference>
<dbReference type="InterPro" id="IPR045851">
    <property type="entry name" value="AMP-bd_C_sf"/>
</dbReference>
<dbReference type="RefSeq" id="WP_378198739.1">
    <property type="nucleotide sequence ID" value="NZ_JBHLZP010000056.1"/>
</dbReference>
<comment type="pathway">
    <text evidence="2">Siderophore biosynthesis; mycobactin biosynthesis.</text>
</comment>
<keyword evidence="7" id="KW-0436">Ligase</keyword>
<evidence type="ECO:0000256" key="7">
    <source>
        <dbReference type="ARBA" id="ARBA00022598"/>
    </source>
</evidence>
<organism evidence="10 11">
    <name type="scientific">Actinoallomurus acaciae</name>
    <dbReference type="NCBI Taxonomy" id="502577"/>
    <lineage>
        <taxon>Bacteria</taxon>
        <taxon>Bacillati</taxon>
        <taxon>Actinomycetota</taxon>
        <taxon>Actinomycetes</taxon>
        <taxon>Streptosporangiales</taxon>
        <taxon>Thermomonosporaceae</taxon>
        <taxon>Actinoallomurus</taxon>
    </lineage>
</organism>
<name>A0ABV5YC85_9ACTN</name>
<accession>A0ABV5YC85</accession>
<evidence type="ECO:0000256" key="6">
    <source>
        <dbReference type="ARBA" id="ARBA00022553"/>
    </source>
</evidence>
<dbReference type="InterPro" id="IPR057737">
    <property type="entry name" value="Condensation_MtbB-like"/>
</dbReference>
<dbReference type="Pfam" id="PF00501">
    <property type="entry name" value="AMP-binding"/>
    <property type="match status" value="1"/>
</dbReference>
<feature type="non-terminal residue" evidence="10">
    <location>
        <position position="994"/>
    </location>
</feature>
<dbReference type="PROSITE" id="PS00012">
    <property type="entry name" value="PHOSPHOPANTETHEINE"/>
    <property type="match status" value="1"/>
</dbReference>
<comment type="caution">
    <text evidence="10">The sequence shown here is derived from an EMBL/GenBank/DDBJ whole genome shotgun (WGS) entry which is preliminary data.</text>
</comment>
<keyword evidence="11" id="KW-1185">Reference proteome</keyword>
<dbReference type="InterPro" id="IPR009081">
    <property type="entry name" value="PP-bd_ACP"/>
</dbReference>
<dbReference type="Gene3D" id="3.30.559.30">
    <property type="entry name" value="Nonribosomal peptide synthetase, condensation domain"/>
    <property type="match status" value="1"/>
</dbReference>
<dbReference type="Gene3D" id="1.10.1200.10">
    <property type="entry name" value="ACP-like"/>
    <property type="match status" value="1"/>
</dbReference>
<dbReference type="InterPro" id="IPR023213">
    <property type="entry name" value="CAT-like_dom_sf"/>
</dbReference>
<dbReference type="SUPFAM" id="SSF47336">
    <property type="entry name" value="ACP-like"/>
    <property type="match status" value="1"/>
</dbReference>
<sequence length="994" mass="105031">MAEPGLESWERLRTVVADLVEEDPADLADDANLFELGLDSIALMRLVSSLRRDGAEVDFAALSRDPTLRAWYALLTTHGPDSGAAGDAGEPAPVRKASEAAPLALMQHAYWFGRGDTHAFGGVAAHLYTEFDGHGVDPQRLRTAVERLIARHPMLGVRVTEDGEQTVGGPAGWRGLAVQDLREAEPDEIERGLARERETRSHAMLDLAAGEVFATALSLLPGGRTRLHLDVDMVAADAVSYRILLADLARHYDDPGRPAEPAGFGYLDYLAARAAARERSLTRAREHWAARLDTLPGAPELPTLAPGERRPRVTRRSIVLDAGERAALEAAARAYGITPAAAVATAFAETLGAWSATPRFLLNVPLFDREPLHPDVPGLVGDFTSSVLLDVDLSTELPLADRARAVQSRLHADAAHAAYSGLEVLRDLGRRRGEPVLAPVVFTSALRLGELFAPEVRDRFGDPVWIVSQGPQVLLDAQVTEVDGGLLVNWDLRADAFPDGVTDAMFDAFAGLVRRMAHAPAAWREPVGALLPPAQRAVRDRVNDTDEDPAGGAPRGRCLHEGFFAWAERDPAAPAVVTAPGSVSYGALADHALRIAATLVARGVRPGDLVAVRLPKGPGHAAALLGVLAAGAAYVPIGTAQPHARAERIRTLAGARVTVQEKDDGDGAVGVEVARSAPPLAAPVAPPHGVESTAYVIFTSGSTGEPKGVEVPHRAAAATVDDLVGRFALGPDDRTFGVSALDFDLSVFDLFAPLGSGGAVVLPAEEDRLDAAAWAGLVRDRRVTVLNCAPPLLDVLLSSGEPLGDTLRVVLLGGDRVGVDLPARLRAAVPGCRFAGLGGTTETAIHSTICEVTGDVPADWACVPYGTPLRGVAMRVVDARGRDAPDWVTGELWIGGAGVARGYLGDAERTADRFVRHDGRRWYRTGDLARYRPEGTVEFLGRFDDQVSVHGFRVEPGEVEAALLADPAVAAATVVGHGPGLLAAVVAADGTALE</sequence>
<evidence type="ECO:0000256" key="8">
    <source>
        <dbReference type="ARBA" id="ARBA00033440"/>
    </source>
</evidence>
<dbReference type="CDD" id="cd19535">
    <property type="entry name" value="Cyc_NRPS"/>
    <property type="match status" value="1"/>
</dbReference>
<dbReference type="Gene3D" id="3.40.50.12780">
    <property type="entry name" value="N-terminal domain of ligase-like"/>
    <property type="match status" value="1"/>
</dbReference>
<evidence type="ECO:0000256" key="1">
    <source>
        <dbReference type="ARBA" id="ARBA00001957"/>
    </source>
</evidence>
<comment type="cofactor">
    <cofactor evidence="1">
        <name>pantetheine 4'-phosphate</name>
        <dbReference type="ChEBI" id="CHEBI:47942"/>
    </cofactor>
</comment>
<evidence type="ECO:0000256" key="4">
    <source>
        <dbReference type="ARBA" id="ARBA00016743"/>
    </source>
</evidence>
<feature type="domain" description="Carrier" evidence="9">
    <location>
        <begin position="6"/>
        <end position="79"/>
    </location>
</feature>
<evidence type="ECO:0000259" key="9">
    <source>
        <dbReference type="PROSITE" id="PS50075"/>
    </source>
</evidence>
<dbReference type="InterPro" id="IPR020845">
    <property type="entry name" value="AMP-binding_CS"/>
</dbReference>
<evidence type="ECO:0000313" key="10">
    <source>
        <dbReference type="EMBL" id="MFB9832647.1"/>
    </source>
</evidence>
<dbReference type="Proteomes" id="UP001589627">
    <property type="component" value="Unassembled WGS sequence"/>
</dbReference>
<dbReference type="InterPro" id="IPR006162">
    <property type="entry name" value="Ppantetheine_attach_site"/>
</dbReference>
<dbReference type="Pfam" id="PF00550">
    <property type="entry name" value="PP-binding"/>
    <property type="match status" value="1"/>
</dbReference>
<dbReference type="PROSITE" id="PS00455">
    <property type="entry name" value="AMP_BINDING"/>
    <property type="match status" value="1"/>
</dbReference>
<dbReference type="PROSITE" id="PS50075">
    <property type="entry name" value="CARRIER"/>
    <property type="match status" value="1"/>
</dbReference>
<keyword evidence="6" id="KW-0597">Phosphoprotein</keyword>
<protein>
    <recommendedName>
        <fullName evidence="4">Phenyloxazoline synthase MbtB</fullName>
    </recommendedName>
    <alternativeName>
        <fullName evidence="8">Mycobactin synthetase protein B</fullName>
    </alternativeName>
</protein>
<evidence type="ECO:0000256" key="2">
    <source>
        <dbReference type="ARBA" id="ARBA00005102"/>
    </source>
</evidence>
<dbReference type="SUPFAM" id="SSF52777">
    <property type="entry name" value="CoA-dependent acyltransferases"/>
    <property type="match status" value="2"/>
</dbReference>
<dbReference type="Gene3D" id="3.30.300.30">
    <property type="match status" value="1"/>
</dbReference>
<dbReference type="PANTHER" id="PTHR45527">
    <property type="entry name" value="NONRIBOSOMAL PEPTIDE SYNTHETASE"/>
    <property type="match status" value="1"/>
</dbReference>
<reference evidence="10 11" key="1">
    <citation type="submission" date="2024-09" db="EMBL/GenBank/DDBJ databases">
        <authorList>
            <person name="Sun Q."/>
            <person name="Mori K."/>
        </authorList>
    </citation>
    <scope>NUCLEOTIDE SEQUENCE [LARGE SCALE GENOMIC DNA]</scope>
    <source>
        <strain evidence="10 11">TBRC 0563</strain>
    </source>
</reference>
<evidence type="ECO:0000313" key="11">
    <source>
        <dbReference type="Proteomes" id="UP001589627"/>
    </source>
</evidence>
<proteinExistence type="inferred from homology"/>